<dbReference type="GO" id="GO:0016020">
    <property type="term" value="C:membrane"/>
    <property type="evidence" value="ECO:0007669"/>
    <property type="project" value="UniProtKB-SubCell"/>
</dbReference>
<comment type="subcellular location">
    <subcellularLocation>
        <location evidence="1">Membrane</location>
        <topology evidence="1">Multi-pass membrane protein</topology>
    </subcellularLocation>
</comment>
<dbReference type="PANTHER" id="PTHR37422:SF13">
    <property type="entry name" value="LIPOPOLYSACCHARIDE BIOSYNTHESIS PROTEIN PA4999-RELATED"/>
    <property type="match status" value="1"/>
</dbReference>
<evidence type="ECO:0000256" key="5">
    <source>
        <dbReference type="SAM" id="Phobius"/>
    </source>
</evidence>
<dbReference type="EMBL" id="BARS01042759">
    <property type="protein sequence ID" value="GAG32270.1"/>
    <property type="molecule type" value="Genomic_DNA"/>
</dbReference>
<name>X0WNP7_9ZZZZ</name>
<keyword evidence="2 5" id="KW-0812">Transmembrane</keyword>
<sequence>LLDPLGLSVASTLSVAPSESRASALLWAAVASCFAAGALVGRHRRQRRLLAAGLAAAALFQVVYGASTLGTGFIWGVDVLHDPSRLRGTFVNPNHLAMYLEIALAANFAWGWWAVRRFRMEASIERRALWIIPPVLLWLILFTGLAFSGSRAGLLAALAGVCVQGFLVARTLRSWRVGLLGAAAMLLGLGVVVAIGLQQGLGRWMGTSPYDLSWNHRLTVYKATLGLWWEFPWIGTGLGTFQEAFTMVQPA</sequence>
<accession>X0WNP7</accession>
<dbReference type="PANTHER" id="PTHR37422">
    <property type="entry name" value="TEICHURONIC ACID BIOSYNTHESIS PROTEIN TUAE"/>
    <property type="match status" value="1"/>
</dbReference>
<gene>
    <name evidence="7" type="ORF">S01H1_64835</name>
</gene>
<comment type="caution">
    <text evidence="7">The sequence shown here is derived from an EMBL/GenBank/DDBJ whole genome shotgun (WGS) entry which is preliminary data.</text>
</comment>
<evidence type="ECO:0000256" key="1">
    <source>
        <dbReference type="ARBA" id="ARBA00004141"/>
    </source>
</evidence>
<dbReference type="AlphaFoldDB" id="X0WNP7"/>
<keyword evidence="4 5" id="KW-0472">Membrane</keyword>
<evidence type="ECO:0000256" key="3">
    <source>
        <dbReference type="ARBA" id="ARBA00022989"/>
    </source>
</evidence>
<reference evidence="7" key="1">
    <citation type="journal article" date="2014" name="Front. Microbiol.">
        <title>High frequency of phylogenetically diverse reductive dehalogenase-homologous genes in deep subseafloor sedimentary metagenomes.</title>
        <authorList>
            <person name="Kawai M."/>
            <person name="Futagami T."/>
            <person name="Toyoda A."/>
            <person name="Takaki Y."/>
            <person name="Nishi S."/>
            <person name="Hori S."/>
            <person name="Arai W."/>
            <person name="Tsubouchi T."/>
            <person name="Morono Y."/>
            <person name="Uchiyama I."/>
            <person name="Ito T."/>
            <person name="Fujiyama A."/>
            <person name="Inagaki F."/>
            <person name="Takami H."/>
        </authorList>
    </citation>
    <scope>NUCLEOTIDE SEQUENCE</scope>
    <source>
        <strain evidence="7">Expedition CK06-06</strain>
    </source>
</reference>
<feature type="transmembrane region" description="Helical" evidence="5">
    <location>
        <begin position="179"/>
        <end position="197"/>
    </location>
</feature>
<dbReference type="InterPro" id="IPR051533">
    <property type="entry name" value="WaaL-like"/>
</dbReference>
<feature type="transmembrane region" description="Helical" evidence="5">
    <location>
        <begin position="20"/>
        <end position="40"/>
    </location>
</feature>
<dbReference type="InterPro" id="IPR007016">
    <property type="entry name" value="O-antigen_ligase-rel_domated"/>
</dbReference>
<feature type="transmembrane region" description="Helical" evidence="5">
    <location>
        <begin position="153"/>
        <end position="172"/>
    </location>
</feature>
<keyword evidence="3 5" id="KW-1133">Transmembrane helix</keyword>
<organism evidence="7">
    <name type="scientific">marine sediment metagenome</name>
    <dbReference type="NCBI Taxonomy" id="412755"/>
    <lineage>
        <taxon>unclassified sequences</taxon>
        <taxon>metagenomes</taxon>
        <taxon>ecological metagenomes</taxon>
    </lineage>
</organism>
<feature type="transmembrane region" description="Helical" evidence="5">
    <location>
        <begin position="52"/>
        <end position="76"/>
    </location>
</feature>
<evidence type="ECO:0000256" key="2">
    <source>
        <dbReference type="ARBA" id="ARBA00022692"/>
    </source>
</evidence>
<feature type="transmembrane region" description="Helical" evidence="5">
    <location>
        <begin position="96"/>
        <end position="115"/>
    </location>
</feature>
<feature type="non-terminal residue" evidence="7">
    <location>
        <position position="251"/>
    </location>
</feature>
<feature type="non-terminal residue" evidence="7">
    <location>
        <position position="1"/>
    </location>
</feature>
<feature type="transmembrane region" description="Helical" evidence="5">
    <location>
        <begin position="127"/>
        <end position="147"/>
    </location>
</feature>
<evidence type="ECO:0000256" key="4">
    <source>
        <dbReference type="ARBA" id="ARBA00023136"/>
    </source>
</evidence>
<feature type="domain" description="O-antigen ligase-related" evidence="6">
    <location>
        <begin position="139"/>
        <end position="241"/>
    </location>
</feature>
<dbReference type="Pfam" id="PF04932">
    <property type="entry name" value="Wzy_C"/>
    <property type="match status" value="1"/>
</dbReference>
<evidence type="ECO:0000313" key="7">
    <source>
        <dbReference type="EMBL" id="GAG32270.1"/>
    </source>
</evidence>
<evidence type="ECO:0000259" key="6">
    <source>
        <dbReference type="Pfam" id="PF04932"/>
    </source>
</evidence>
<protein>
    <recommendedName>
        <fullName evidence="6">O-antigen ligase-related domain-containing protein</fullName>
    </recommendedName>
</protein>
<proteinExistence type="predicted"/>